<protein>
    <submittedName>
        <fullName evidence="1">Uncharacterized protein</fullName>
    </submittedName>
</protein>
<keyword evidence="2" id="KW-1185">Reference proteome</keyword>
<organism evidence="1 2">
    <name type="scientific">Toxocara canis</name>
    <name type="common">Canine roundworm</name>
    <dbReference type="NCBI Taxonomy" id="6265"/>
    <lineage>
        <taxon>Eukaryota</taxon>
        <taxon>Metazoa</taxon>
        <taxon>Ecdysozoa</taxon>
        <taxon>Nematoda</taxon>
        <taxon>Chromadorea</taxon>
        <taxon>Rhabditida</taxon>
        <taxon>Spirurina</taxon>
        <taxon>Ascaridomorpha</taxon>
        <taxon>Ascaridoidea</taxon>
        <taxon>Toxocaridae</taxon>
        <taxon>Toxocara</taxon>
    </lineage>
</organism>
<dbReference type="Proteomes" id="UP000031036">
    <property type="component" value="Unassembled WGS sequence"/>
</dbReference>
<evidence type="ECO:0000313" key="2">
    <source>
        <dbReference type="Proteomes" id="UP000031036"/>
    </source>
</evidence>
<proteinExistence type="predicted"/>
<gene>
    <name evidence="1" type="ORF">Tcan_11545</name>
</gene>
<dbReference type="EMBL" id="JPKZ01003117">
    <property type="protein sequence ID" value="KHN73390.1"/>
    <property type="molecule type" value="Genomic_DNA"/>
</dbReference>
<comment type="caution">
    <text evidence="1">The sequence shown here is derived from an EMBL/GenBank/DDBJ whole genome shotgun (WGS) entry which is preliminary data.</text>
</comment>
<accession>A0A0B2UWZ1</accession>
<sequence length="182" mass="20201">MLAIHYVPQHVDHLKKQLKHWAEGDSCRPVDVQSCLMEIFNGYNAQVPPADPELRQYNIGFWFQPDGASKWDDGTAYNTDVWPGFPESMPELTGYSCVNFDPETGKPVIGDCALLYDVVACEQRCVSLSYLKGCFVKCCLTIGWPLFAIICVIGTSDFFNHSAARKGGGCYKKASGSARQCE</sequence>
<name>A0A0B2UWZ1_TOXCA</name>
<reference evidence="1 2" key="1">
    <citation type="submission" date="2014-11" db="EMBL/GenBank/DDBJ databases">
        <title>Genetic blueprint of the zoonotic pathogen Toxocara canis.</title>
        <authorList>
            <person name="Zhu X.-Q."/>
            <person name="Korhonen P.K."/>
            <person name="Cai H."/>
            <person name="Young N.D."/>
            <person name="Nejsum P."/>
            <person name="von Samson-Himmelstjerna G."/>
            <person name="Boag P.R."/>
            <person name="Tan P."/>
            <person name="Li Q."/>
            <person name="Min J."/>
            <person name="Yang Y."/>
            <person name="Wang X."/>
            <person name="Fang X."/>
            <person name="Hall R.S."/>
            <person name="Hofmann A."/>
            <person name="Sternberg P.W."/>
            <person name="Jex A.R."/>
            <person name="Gasser R.B."/>
        </authorList>
    </citation>
    <scope>NUCLEOTIDE SEQUENCE [LARGE SCALE GENOMIC DNA]</scope>
    <source>
        <strain evidence="1">PN_DK_2014</strain>
    </source>
</reference>
<evidence type="ECO:0000313" key="1">
    <source>
        <dbReference type="EMBL" id="KHN73390.1"/>
    </source>
</evidence>
<dbReference type="AlphaFoldDB" id="A0A0B2UWZ1"/>